<dbReference type="InterPro" id="IPR043913">
    <property type="entry name" value="DUF5764"/>
</dbReference>
<feature type="compositionally biased region" description="Basic and acidic residues" evidence="1">
    <location>
        <begin position="298"/>
        <end position="319"/>
    </location>
</feature>
<reference evidence="2" key="1">
    <citation type="journal article" date="2020" name="Nature">
        <title>Giant virus diversity and host interactions through global metagenomics.</title>
        <authorList>
            <person name="Schulz F."/>
            <person name="Roux S."/>
            <person name="Paez-Espino D."/>
            <person name="Jungbluth S."/>
            <person name="Walsh D.A."/>
            <person name="Denef V.J."/>
            <person name="McMahon K.D."/>
            <person name="Konstantinidis K.T."/>
            <person name="Eloe-Fadrosh E.A."/>
            <person name="Kyrpides N.C."/>
            <person name="Woyke T."/>
        </authorList>
    </citation>
    <scope>NUCLEOTIDE SEQUENCE</scope>
    <source>
        <strain evidence="2">GVMAG-M-3300017989-17</strain>
    </source>
</reference>
<dbReference type="Pfam" id="PF19068">
    <property type="entry name" value="DUF5764"/>
    <property type="match status" value="1"/>
</dbReference>
<evidence type="ECO:0000313" key="2">
    <source>
        <dbReference type="EMBL" id="QHS93359.1"/>
    </source>
</evidence>
<dbReference type="AlphaFoldDB" id="A0A6C0BP26"/>
<proteinExistence type="predicted"/>
<name>A0A6C0BP26_9ZZZZ</name>
<organism evidence="2">
    <name type="scientific">viral metagenome</name>
    <dbReference type="NCBI Taxonomy" id="1070528"/>
    <lineage>
        <taxon>unclassified sequences</taxon>
        <taxon>metagenomes</taxon>
        <taxon>organismal metagenomes</taxon>
    </lineage>
</organism>
<accession>A0A6C0BP26</accession>
<feature type="compositionally biased region" description="Low complexity" evidence="1">
    <location>
        <begin position="339"/>
        <end position="356"/>
    </location>
</feature>
<dbReference type="EMBL" id="MN739202">
    <property type="protein sequence ID" value="QHS93359.1"/>
    <property type="molecule type" value="Genomic_DNA"/>
</dbReference>
<sequence length="376" mass="42091">MEGGDHPNRFNKPPPLDGLASKPPNRTVDNWVEARNIYNSYLHDVLVPVVYEVMHSVYQDAVNFSASKRPEDIEKTFMDFLVETRVWSIPIIKGETDNILKYCPWFSKLLKGVFVSNVMVLSSAQLNRQNAPPAKIPLEIPQCQVFVQALYSNVAARLFNHPNIFRTQGLTSDQIIEKRNLAYREIETAIDATVRRLIPLPQVIESSMNFTGNHPVITARAPPPVPAPPMTNTRGAGRISQRAVEQQRAHFPSKPRTTPPVPARKTQPPPPPPATTRKSEKPVSAISFSKPRASARPISEHNEFRQSRVPSERKPERSRTRIASENIRSVEAQLDLGTASDHSASSSSLSSRSSSRLSDDDEEQVEYVSLNSISYE</sequence>
<feature type="region of interest" description="Disordered" evidence="1">
    <location>
        <begin position="1"/>
        <end position="24"/>
    </location>
</feature>
<protein>
    <submittedName>
        <fullName evidence="2">Uncharacterized protein</fullName>
    </submittedName>
</protein>
<feature type="region of interest" description="Disordered" evidence="1">
    <location>
        <begin position="217"/>
        <end position="376"/>
    </location>
</feature>
<feature type="compositionally biased region" description="Pro residues" evidence="1">
    <location>
        <begin position="257"/>
        <end position="274"/>
    </location>
</feature>
<evidence type="ECO:0000256" key="1">
    <source>
        <dbReference type="SAM" id="MobiDB-lite"/>
    </source>
</evidence>